<dbReference type="Proteomes" id="UP001148018">
    <property type="component" value="Unassembled WGS sequence"/>
</dbReference>
<keyword evidence="3" id="KW-1185">Reference proteome</keyword>
<organism evidence="1 3">
    <name type="scientific">Muraenolepis orangiensis</name>
    <name type="common">Patagonian moray cod</name>
    <dbReference type="NCBI Taxonomy" id="630683"/>
    <lineage>
        <taxon>Eukaryota</taxon>
        <taxon>Metazoa</taxon>
        <taxon>Chordata</taxon>
        <taxon>Craniata</taxon>
        <taxon>Vertebrata</taxon>
        <taxon>Euteleostomi</taxon>
        <taxon>Actinopterygii</taxon>
        <taxon>Neopterygii</taxon>
        <taxon>Teleostei</taxon>
        <taxon>Neoteleostei</taxon>
        <taxon>Acanthomorphata</taxon>
        <taxon>Zeiogadaria</taxon>
        <taxon>Gadariae</taxon>
        <taxon>Gadiformes</taxon>
        <taxon>Muraenolepidoidei</taxon>
        <taxon>Muraenolepididae</taxon>
        <taxon>Muraenolepis</taxon>
    </lineage>
</organism>
<gene>
    <name evidence="1" type="ORF">NHX12_010260</name>
    <name evidence="2" type="ORF">NHX12_010261</name>
</gene>
<evidence type="ECO:0000313" key="1">
    <source>
        <dbReference type="EMBL" id="KAJ3589415.1"/>
    </source>
</evidence>
<proteinExistence type="predicted"/>
<reference evidence="1" key="1">
    <citation type="submission" date="2022-07" db="EMBL/GenBank/DDBJ databases">
        <title>Chromosome-level genome of Muraenolepis orangiensis.</title>
        <authorList>
            <person name="Kim J."/>
        </authorList>
    </citation>
    <scope>NUCLEOTIDE SEQUENCE</scope>
    <source>
        <strain evidence="1">KU_S4_2022</strain>
        <tissue evidence="1">Muscle</tissue>
    </source>
</reference>
<evidence type="ECO:0000313" key="2">
    <source>
        <dbReference type="EMBL" id="KAJ3589416.1"/>
    </source>
</evidence>
<accession>A0A9Q0DLW6</accession>
<sequence>MNHAESCSLSGGGGDVQSLAPMTDWQLAVQSSTVIQQAERRARRSFAVGFILPYPPFARFSSAKPGFG</sequence>
<dbReference type="AlphaFoldDB" id="A0A9Q0DLW6"/>
<name>A0A9Q0DLW6_9TELE</name>
<dbReference type="EMBL" id="JANIIK010000115">
    <property type="protein sequence ID" value="KAJ3589415.1"/>
    <property type="molecule type" value="Genomic_DNA"/>
</dbReference>
<protein>
    <submittedName>
        <fullName evidence="1">Uncharacterized protein</fullName>
    </submittedName>
</protein>
<comment type="caution">
    <text evidence="1">The sequence shown here is derived from an EMBL/GenBank/DDBJ whole genome shotgun (WGS) entry which is preliminary data.</text>
</comment>
<dbReference type="EMBL" id="JANIIK010000115">
    <property type="protein sequence ID" value="KAJ3589416.1"/>
    <property type="molecule type" value="Genomic_DNA"/>
</dbReference>
<evidence type="ECO:0000313" key="3">
    <source>
        <dbReference type="Proteomes" id="UP001148018"/>
    </source>
</evidence>